<dbReference type="Proteomes" id="UP000317465">
    <property type="component" value="Chromosome"/>
</dbReference>
<reference evidence="1 2" key="1">
    <citation type="journal article" date="2020" name="Int. J. Syst. Evol. Microbiol.">
        <title>Alistipes communis sp. nov., Alistipes dispar sp. nov. and Alistipes onderdonkii subsp. vulgaris subsp. nov., isolated from human faeces, and creation of Alistipes onderdonkii subsp. onderdonkii subsp. nov.</title>
        <authorList>
            <person name="Sakamoto M."/>
            <person name="Ikeyama N."/>
            <person name="Ogata Y."/>
            <person name="Suda W."/>
            <person name="Iino T."/>
            <person name="Hattori M."/>
            <person name="Ohkuma M."/>
        </authorList>
    </citation>
    <scope>NUCLEOTIDE SEQUENCE [LARGE SCALE GENOMIC DNA]</scope>
    <source>
        <strain evidence="1 2">5CPYCFAH4</strain>
    </source>
</reference>
<gene>
    <name evidence="1" type="ORF">A5CPYCFAH4_12530</name>
</gene>
<name>A0ACA8QW71_9BACT</name>
<evidence type="ECO:0000313" key="1">
    <source>
        <dbReference type="EMBL" id="BBL09029.1"/>
    </source>
</evidence>
<protein>
    <submittedName>
        <fullName evidence="1">Uncharacterized protein</fullName>
    </submittedName>
</protein>
<organism evidence="1 2">
    <name type="scientific">Alistipes onderdonkii subsp. vulgaris</name>
    <dbReference type="NCBI Taxonomy" id="2585117"/>
    <lineage>
        <taxon>Bacteria</taxon>
        <taxon>Pseudomonadati</taxon>
        <taxon>Bacteroidota</taxon>
        <taxon>Bacteroidia</taxon>
        <taxon>Bacteroidales</taxon>
        <taxon>Rikenellaceae</taxon>
        <taxon>Alistipes</taxon>
    </lineage>
</organism>
<evidence type="ECO:0000313" key="2">
    <source>
        <dbReference type="Proteomes" id="UP000317465"/>
    </source>
</evidence>
<proteinExistence type="predicted"/>
<dbReference type="EMBL" id="AP019737">
    <property type="protein sequence ID" value="BBL09029.1"/>
    <property type="molecule type" value="Genomic_DNA"/>
</dbReference>
<accession>A0ACA8QW71</accession>
<sequence length="132" mass="14368">MREEENGRGEKDRKSVPPETEKGTGAEGKGRIPGWNTRHGTPEALPHEAAGKAVAPITETALRPDTKNPAPDKGGINPQIRGVRRFRIRNGVPCRKQPQDTGRAWRTLRMAGEGCQLQNVDSASCITATFCI</sequence>
<keyword evidence="2" id="KW-1185">Reference proteome</keyword>